<proteinExistence type="predicted"/>
<evidence type="ECO:0000256" key="1">
    <source>
        <dbReference type="SAM" id="MobiDB-lite"/>
    </source>
</evidence>
<evidence type="ECO:0000313" key="3">
    <source>
        <dbReference type="Proteomes" id="UP001157440"/>
    </source>
</evidence>
<feature type="region of interest" description="Disordered" evidence="1">
    <location>
        <begin position="274"/>
        <end position="296"/>
    </location>
</feature>
<dbReference type="AlphaFoldDB" id="A0AA37TJW3"/>
<accession>A0AA37TJW3</accession>
<keyword evidence="3" id="KW-1185">Reference proteome</keyword>
<evidence type="ECO:0000313" key="2">
    <source>
        <dbReference type="EMBL" id="GLS72758.1"/>
    </source>
</evidence>
<sequence>MLVTKIAFFSDDDAGALCGRMLCLGLSALHGDTTLALAGAAPAAGGAGAPGGTSVVALAPNANAFEVERAARAATTLGGDFVAALPLTSVRDRALRNQFDAVVTVGFQEASASRALRAARYLAAEDAGAFAAAPPAWFLAGPGQSELRTRAQLASAVGPRLPFATRALPMALPWLSPAERRRLAAWEADATVIRMGMLLAALALCVAADPGARRLEAADLATLMAARTLPAELALSDRLVGLANAYEELDAAVEAMGWPRHAACAPGRRALPARVGATHARRSSDGEPAGIMPRRA</sequence>
<dbReference type="EMBL" id="BSPL01000023">
    <property type="protein sequence ID" value="GLS72758.1"/>
    <property type="molecule type" value="Genomic_DNA"/>
</dbReference>
<protein>
    <submittedName>
        <fullName evidence="2">Uncharacterized protein</fullName>
    </submittedName>
</protein>
<reference evidence="3" key="1">
    <citation type="journal article" date="2019" name="Int. J. Syst. Evol. Microbiol.">
        <title>The Global Catalogue of Microorganisms (GCM) 10K type strain sequencing project: providing services to taxonomists for standard genome sequencing and annotation.</title>
        <authorList>
            <consortium name="The Broad Institute Genomics Platform"/>
            <consortium name="The Broad Institute Genome Sequencing Center for Infectious Disease"/>
            <person name="Wu L."/>
            <person name="Ma J."/>
        </authorList>
    </citation>
    <scope>NUCLEOTIDE SEQUENCE [LARGE SCALE GENOMIC DNA]</scope>
    <source>
        <strain evidence="3">NBRC 103632</strain>
    </source>
</reference>
<comment type="caution">
    <text evidence="2">The sequence shown here is derived from an EMBL/GenBank/DDBJ whole genome shotgun (WGS) entry which is preliminary data.</text>
</comment>
<gene>
    <name evidence="2" type="ORF">GCM10007890_47730</name>
</gene>
<dbReference type="Proteomes" id="UP001157440">
    <property type="component" value="Unassembled WGS sequence"/>
</dbReference>
<name>A0AA37TJW3_9HYPH</name>
<organism evidence="2 3">
    <name type="scientific">Methylobacterium tardum</name>
    <dbReference type="NCBI Taxonomy" id="374432"/>
    <lineage>
        <taxon>Bacteria</taxon>
        <taxon>Pseudomonadati</taxon>
        <taxon>Pseudomonadota</taxon>
        <taxon>Alphaproteobacteria</taxon>
        <taxon>Hyphomicrobiales</taxon>
        <taxon>Methylobacteriaceae</taxon>
        <taxon>Methylobacterium</taxon>
    </lineage>
</organism>